<dbReference type="Pfam" id="PF03772">
    <property type="entry name" value="Competence"/>
    <property type="match status" value="1"/>
</dbReference>
<accession>A0A7Y0DYN7</accession>
<evidence type="ECO:0000256" key="4">
    <source>
        <dbReference type="ARBA" id="ARBA00022989"/>
    </source>
</evidence>
<feature type="transmembrane region" description="Helical" evidence="6">
    <location>
        <begin position="61"/>
        <end position="80"/>
    </location>
</feature>
<dbReference type="InterPro" id="IPR025405">
    <property type="entry name" value="DUF4131"/>
</dbReference>
<keyword evidence="4 6" id="KW-1133">Transmembrane helix</keyword>
<feature type="domain" description="DUF4131" evidence="8">
    <location>
        <begin position="64"/>
        <end position="208"/>
    </location>
</feature>
<dbReference type="EMBL" id="JABBNT010000002">
    <property type="protein sequence ID" value="NMM44021.1"/>
    <property type="molecule type" value="Genomic_DNA"/>
</dbReference>
<keyword evidence="5 6" id="KW-0472">Membrane</keyword>
<feature type="transmembrane region" description="Helical" evidence="6">
    <location>
        <begin position="242"/>
        <end position="260"/>
    </location>
</feature>
<feature type="transmembrane region" description="Helical" evidence="6">
    <location>
        <begin position="489"/>
        <end position="510"/>
    </location>
</feature>
<protein>
    <submittedName>
        <fullName evidence="9">ComEC family competence protein</fullName>
    </submittedName>
</protein>
<reference evidence="9 10" key="1">
    <citation type="submission" date="2020-04" db="EMBL/GenBank/DDBJ databases">
        <title>Rhodospirillaceae bacterium KN72 isolated from deep sea.</title>
        <authorList>
            <person name="Zhang D.-C."/>
        </authorList>
    </citation>
    <scope>NUCLEOTIDE SEQUENCE [LARGE SCALE GENOMIC DNA]</scope>
    <source>
        <strain evidence="9 10">KN72</strain>
    </source>
</reference>
<keyword evidence="10" id="KW-1185">Reference proteome</keyword>
<evidence type="ECO:0000256" key="6">
    <source>
        <dbReference type="SAM" id="Phobius"/>
    </source>
</evidence>
<organism evidence="9 10">
    <name type="scientific">Pacificispira spongiicola</name>
    <dbReference type="NCBI Taxonomy" id="2729598"/>
    <lineage>
        <taxon>Bacteria</taxon>
        <taxon>Pseudomonadati</taxon>
        <taxon>Pseudomonadota</taxon>
        <taxon>Alphaproteobacteria</taxon>
        <taxon>Rhodospirillales</taxon>
        <taxon>Rhodospirillaceae</taxon>
        <taxon>Pacificispira</taxon>
    </lineage>
</organism>
<evidence type="ECO:0000259" key="8">
    <source>
        <dbReference type="Pfam" id="PF13567"/>
    </source>
</evidence>
<comment type="caution">
    <text evidence="9">The sequence shown here is derived from an EMBL/GenBank/DDBJ whole genome shotgun (WGS) entry which is preliminary data.</text>
</comment>
<evidence type="ECO:0000256" key="1">
    <source>
        <dbReference type="ARBA" id="ARBA00004651"/>
    </source>
</evidence>
<feature type="transmembrane region" description="Helical" evidence="6">
    <location>
        <begin position="418"/>
        <end position="440"/>
    </location>
</feature>
<evidence type="ECO:0000256" key="3">
    <source>
        <dbReference type="ARBA" id="ARBA00022692"/>
    </source>
</evidence>
<dbReference type="RefSeq" id="WP_169624334.1">
    <property type="nucleotide sequence ID" value="NZ_JABBNT010000002.1"/>
</dbReference>
<keyword evidence="2" id="KW-1003">Cell membrane</keyword>
<feature type="transmembrane region" description="Helical" evidence="6">
    <location>
        <begin position="316"/>
        <end position="334"/>
    </location>
</feature>
<dbReference type="AlphaFoldDB" id="A0A7Y0DYN7"/>
<feature type="transmembrane region" description="Helical" evidence="6">
    <location>
        <begin position="452"/>
        <end position="477"/>
    </location>
</feature>
<dbReference type="Proteomes" id="UP000539372">
    <property type="component" value="Unassembled WGS sequence"/>
</dbReference>
<dbReference type="NCBIfam" id="TIGR00360">
    <property type="entry name" value="ComEC_N-term"/>
    <property type="match status" value="1"/>
</dbReference>
<sequence>MVRPVAVHLTDIRRRGVVAVAVAALSGTVAAERERWALWAPVFLGAGVVVYFLLPMEPDIRIALGIVGVASLVGMALWHFVGPGAAAGAILVAITATGSVIASWETHRSAAPVLDRAGFYRGLTGRVVAVENFPDGARVRLERLDWRRNTEAMPYAVRVKLRVGAVPDVGSRIRLSARLSPPPRPSYPGAYDFARTAWFDRLGAVGFALSSWREVPRQGAPSAYDRVKLAVSRFRNDVSDRLRLALPGLGGGVAAALLAGDRSSLDAAVLKNLRLSGLAHLLAISGLHIGMVAMIAFGTLRIGFALREAWARDRPIKKWAALGALLATAGYLVLSGATVPTQRAFLMTGIVLLAVLTDRQAISMRLVAVAATAVIVLAPHSLIGPSFQLSFAAVIALVAVYETVKLDPGRDRTTLRRIGFYLAAVCLTTVIAGAATFPFAVHHFGRVAQYSVLANLAAIPVVTFIVMPFGLLSLAAMPLGLEHWTLIPAGWGIDAVLWIADTVAALPGAGYQLPPFPMAGLAAICVGGLWCALWKRRWRYIGIPVVLAGIASCGFTPIPIAILHDEAGQAAVVWDGGLWVERRNRDKFAQSVWSEKTALPILGDWQDLASLRDSPIRCDPAGCVFTTQDMNGVSGRVVIALSTDPRGMVEDCLMADVARLSVQPHPGLCRERPALGPADLRRDGVTAIFLTRAGPVLDSVSAHRGQRPWTGYIKAVEINTSAEALPNVPER</sequence>
<dbReference type="PANTHER" id="PTHR30619">
    <property type="entry name" value="DNA INTERNALIZATION/COMPETENCE PROTEIN COMEC/REC2"/>
    <property type="match status" value="1"/>
</dbReference>
<feature type="transmembrane region" description="Helical" evidence="6">
    <location>
        <begin position="86"/>
        <end position="104"/>
    </location>
</feature>
<feature type="transmembrane region" description="Helical" evidence="6">
    <location>
        <begin position="516"/>
        <end position="534"/>
    </location>
</feature>
<feature type="transmembrane region" description="Helical" evidence="6">
    <location>
        <begin position="364"/>
        <end position="383"/>
    </location>
</feature>
<feature type="transmembrane region" description="Helical" evidence="6">
    <location>
        <begin position="36"/>
        <end position="54"/>
    </location>
</feature>
<evidence type="ECO:0000256" key="2">
    <source>
        <dbReference type="ARBA" id="ARBA00022475"/>
    </source>
</evidence>
<feature type="transmembrane region" description="Helical" evidence="6">
    <location>
        <begin position="280"/>
        <end position="304"/>
    </location>
</feature>
<feature type="domain" description="ComEC/Rec2-related protein" evidence="7">
    <location>
        <begin position="257"/>
        <end position="537"/>
    </location>
</feature>
<dbReference type="InterPro" id="IPR004477">
    <property type="entry name" value="ComEC_N"/>
</dbReference>
<comment type="subcellular location">
    <subcellularLocation>
        <location evidence="1">Cell membrane</location>
        <topology evidence="1">Multi-pass membrane protein</topology>
    </subcellularLocation>
</comment>
<evidence type="ECO:0000256" key="5">
    <source>
        <dbReference type="ARBA" id="ARBA00023136"/>
    </source>
</evidence>
<evidence type="ECO:0000313" key="10">
    <source>
        <dbReference type="Proteomes" id="UP000539372"/>
    </source>
</evidence>
<evidence type="ECO:0000259" key="7">
    <source>
        <dbReference type="Pfam" id="PF03772"/>
    </source>
</evidence>
<feature type="transmembrane region" description="Helical" evidence="6">
    <location>
        <begin position="12"/>
        <end position="30"/>
    </location>
</feature>
<name>A0A7Y0DYN7_9PROT</name>
<keyword evidence="3 6" id="KW-0812">Transmembrane</keyword>
<evidence type="ECO:0000313" key="9">
    <source>
        <dbReference type="EMBL" id="NMM44021.1"/>
    </source>
</evidence>
<feature type="transmembrane region" description="Helical" evidence="6">
    <location>
        <begin position="541"/>
        <end position="563"/>
    </location>
</feature>
<gene>
    <name evidence="9" type="ORF">HH303_06005</name>
</gene>
<dbReference type="GO" id="GO:0005886">
    <property type="term" value="C:plasma membrane"/>
    <property type="evidence" value="ECO:0007669"/>
    <property type="project" value="UniProtKB-SubCell"/>
</dbReference>
<dbReference type="Pfam" id="PF13567">
    <property type="entry name" value="DUF4131"/>
    <property type="match status" value="1"/>
</dbReference>
<proteinExistence type="predicted"/>
<dbReference type="PANTHER" id="PTHR30619:SF1">
    <property type="entry name" value="RECOMBINATION PROTEIN 2"/>
    <property type="match status" value="1"/>
</dbReference>
<dbReference type="InterPro" id="IPR052159">
    <property type="entry name" value="Competence_DNA_uptake"/>
</dbReference>